<dbReference type="STRING" id="75913.A0A0K0FLT4"/>
<proteinExistence type="predicted"/>
<dbReference type="AlphaFoldDB" id="A0A0K0FLT4"/>
<dbReference type="WBParaSite" id="SVE_1000099050.1">
    <property type="protein sequence ID" value="SVE_1000099050.1"/>
    <property type="gene ID" value="SVE_1000099050"/>
</dbReference>
<reference evidence="1" key="1">
    <citation type="submission" date="2014-07" db="EMBL/GenBank/DDBJ databases">
        <authorList>
            <person name="Martin A.A"/>
            <person name="De Silva N."/>
        </authorList>
    </citation>
    <scope>NUCLEOTIDE SEQUENCE</scope>
</reference>
<name>A0A0K0FLT4_STRVS</name>
<protein>
    <submittedName>
        <fullName evidence="2">Glycosyltransferase family 2 protein</fullName>
    </submittedName>
</protein>
<keyword evidence="1" id="KW-1185">Reference proteome</keyword>
<accession>A0A0K0FLT4</accession>
<sequence>LYKDIVLKTYRKSRVLCTGEKIVGNFEIHYTTKGYDFIHGNDYEGKSIYREKFTDKIFFTHFLQGIYQRIILAEILIYVNSLLQLLKHHDWMITCFCINC</sequence>
<evidence type="ECO:0000313" key="2">
    <source>
        <dbReference type="WBParaSite" id="SVE_1000099050.1"/>
    </source>
</evidence>
<organism evidence="1 2">
    <name type="scientific">Strongyloides venezuelensis</name>
    <name type="common">Threadworm</name>
    <dbReference type="NCBI Taxonomy" id="75913"/>
    <lineage>
        <taxon>Eukaryota</taxon>
        <taxon>Metazoa</taxon>
        <taxon>Ecdysozoa</taxon>
        <taxon>Nematoda</taxon>
        <taxon>Chromadorea</taxon>
        <taxon>Rhabditida</taxon>
        <taxon>Tylenchina</taxon>
        <taxon>Panagrolaimomorpha</taxon>
        <taxon>Strongyloidoidea</taxon>
        <taxon>Strongyloididae</taxon>
        <taxon>Strongyloides</taxon>
    </lineage>
</organism>
<dbReference type="Proteomes" id="UP000035680">
    <property type="component" value="Unassembled WGS sequence"/>
</dbReference>
<reference evidence="2" key="2">
    <citation type="submission" date="2015-08" db="UniProtKB">
        <authorList>
            <consortium name="WormBaseParasite"/>
        </authorList>
    </citation>
    <scope>IDENTIFICATION</scope>
</reference>
<evidence type="ECO:0000313" key="1">
    <source>
        <dbReference type="Proteomes" id="UP000035680"/>
    </source>
</evidence>